<comment type="caution">
    <text evidence="1">The sequence shown here is derived from an EMBL/GenBank/DDBJ whole genome shotgun (WGS) entry which is preliminary data.</text>
</comment>
<reference evidence="1 2" key="1">
    <citation type="journal article" date="2018" name="Sci. Rep.">
        <title>Network-guided genomic and metagenomic analysis of the faecal microbiota of the critically endangered kakapo.</title>
        <authorList>
            <person name="Waite D.W."/>
            <person name="Dsouza M."/>
            <person name="Sekiguchi Y."/>
            <person name="Hugenholtz P."/>
            <person name="Taylor M.W."/>
        </authorList>
    </citation>
    <scope>NUCLEOTIDE SEQUENCE [LARGE SCALE GENOMIC DNA]</scope>
    <source>
        <strain evidence="1 2">BI02</strain>
    </source>
</reference>
<dbReference type="NCBIfam" id="TIGR03711">
    <property type="entry name" value="acc_sec_asp3"/>
    <property type="match status" value="1"/>
</dbReference>
<name>A0A368UF01_9STRE</name>
<evidence type="ECO:0000313" key="1">
    <source>
        <dbReference type="EMBL" id="RCW16503.1"/>
    </source>
</evidence>
<evidence type="ECO:0000313" key="2">
    <source>
        <dbReference type="Proteomes" id="UP000253215"/>
    </source>
</evidence>
<dbReference type="InterPro" id="IPR022259">
    <property type="entry name" value="Acessory_Sec_prot_Asp3"/>
</dbReference>
<dbReference type="GO" id="GO:0015031">
    <property type="term" value="P:protein transport"/>
    <property type="evidence" value="ECO:0007669"/>
    <property type="project" value="InterPro"/>
</dbReference>
<dbReference type="EMBL" id="NETH01000041">
    <property type="protein sequence ID" value="RCW16503.1"/>
    <property type="molecule type" value="Genomic_DNA"/>
</dbReference>
<dbReference type="Pfam" id="PF15432">
    <property type="entry name" value="Sec-ASP3"/>
    <property type="match status" value="1"/>
</dbReference>
<proteinExistence type="predicted"/>
<organism evidence="1 2">
    <name type="scientific">Streptococcus gallolyticus</name>
    <dbReference type="NCBI Taxonomy" id="315405"/>
    <lineage>
        <taxon>Bacteria</taxon>
        <taxon>Bacillati</taxon>
        <taxon>Bacillota</taxon>
        <taxon>Bacilli</taxon>
        <taxon>Lactobacillales</taxon>
        <taxon>Streptococcaceae</taxon>
        <taxon>Streptococcus</taxon>
    </lineage>
</organism>
<protein>
    <submittedName>
        <fullName evidence="1">Accessory Sec system protein Asp3</fullName>
    </submittedName>
</protein>
<sequence>MTLKNYIYWTDGALDTFVYGSKIAFSPYRVSFENPLLPPGETIKCWQSIVNFQAVRTTPTLPLLSKGHTYHLTLFGQMTPARSVAIKVSFFDYFGKSIDQVYIKDSAGTFTYPKEAYRYDIALISLGNQSLTFQALLLQEIASETEPKSAFEPSAGEHQADLTLIFAENPFEDADKIEHLLGQDAHNLVVVDDSEAFQSVYTDQAFSELLCTSFQPSPSQRLSLVGYGNHGNFAALHYANLLSAKQVYISSELPRDLFFGEFKERTQLSSATLENLWEQQRKSTVTIYATKAPDADQLISDLYYPRRVLAQCPLFSLAKK</sequence>
<gene>
    <name evidence="1" type="ORF">CAC02_08155</name>
</gene>
<accession>A0A368UF01</accession>
<dbReference type="Proteomes" id="UP000253215">
    <property type="component" value="Unassembled WGS sequence"/>
</dbReference>
<dbReference type="AlphaFoldDB" id="A0A368UF01"/>